<dbReference type="PANTHER" id="PTHR37984:SF5">
    <property type="entry name" value="PROTEIN NYNRIN-LIKE"/>
    <property type="match status" value="1"/>
</dbReference>
<dbReference type="InterPro" id="IPR036397">
    <property type="entry name" value="RNaseH_sf"/>
</dbReference>
<dbReference type="Pfam" id="PF17919">
    <property type="entry name" value="RT_RNaseH_2"/>
    <property type="match status" value="1"/>
</dbReference>
<keyword evidence="1" id="KW-0511">Multifunctional enzyme</keyword>
<name>A0A2N9GFN5_FAGSY</name>
<dbReference type="Pfam" id="PF00078">
    <property type="entry name" value="RVT_1"/>
    <property type="match status" value="1"/>
</dbReference>
<evidence type="ECO:0000259" key="2">
    <source>
        <dbReference type="Pfam" id="PF00078"/>
    </source>
</evidence>
<dbReference type="GO" id="GO:0003824">
    <property type="term" value="F:catalytic activity"/>
    <property type="evidence" value="ECO:0007669"/>
    <property type="project" value="UniProtKB-KW"/>
</dbReference>
<dbReference type="InterPro" id="IPR041577">
    <property type="entry name" value="RT_RNaseH_2"/>
</dbReference>
<protein>
    <recommendedName>
        <fullName evidence="5">Reverse transcriptase domain-containing protein</fullName>
    </recommendedName>
</protein>
<reference evidence="4" key="1">
    <citation type="submission" date="2018-02" db="EMBL/GenBank/DDBJ databases">
        <authorList>
            <person name="Cohen D.B."/>
            <person name="Kent A.D."/>
        </authorList>
    </citation>
    <scope>NUCLEOTIDE SEQUENCE</scope>
</reference>
<dbReference type="CDD" id="cd01647">
    <property type="entry name" value="RT_LTR"/>
    <property type="match status" value="1"/>
</dbReference>
<dbReference type="GO" id="GO:0003676">
    <property type="term" value="F:nucleic acid binding"/>
    <property type="evidence" value="ECO:0007669"/>
    <property type="project" value="InterPro"/>
</dbReference>
<dbReference type="Gene3D" id="3.10.10.10">
    <property type="entry name" value="HIV Type 1 Reverse Transcriptase, subunit A, domain 1"/>
    <property type="match status" value="1"/>
</dbReference>
<dbReference type="Gene3D" id="3.30.420.10">
    <property type="entry name" value="Ribonuclease H-like superfamily/Ribonuclease H"/>
    <property type="match status" value="2"/>
</dbReference>
<evidence type="ECO:0000313" key="4">
    <source>
        <dbReference type="EMBL" id="SPD01366.1"/>
    </source>
</evidence>
<sequence>MATGVLISIAVESGAQCFTAEAHASRAYLETTNAISFTDENMEAQWQAYWASNKQNPFDETEAHFVEAAFYEDFAPAGEASTSRIIGTPLPVWEDIRDHPEANLRNILCARSNCPPQEDPSKKLGGAIPSCCAIQEAYNEMPGLDPGLVAHALNVEPGTRPVVQPMQTFHPEVEAQIIKEIQKLLAARFSKLIQHPQWLSNIVLVKKKNGQIRCCVDFRNLNKVCPKDEFPLPSMDVLIDSTAGHEMFSFMDGFNGYNQIRMSPKDAEKTAFQTPIGNFYYTVMLFGLKNARATYQRTMTTIFHDMMHRKIEDYVDDVVVKSKTREDHLEILRKVLERCRVYKLHMNSLKCAFGVSAGKFLGFLVHKQGINVDPAKATTIATMKPPTNVKQLKSSRKTLLHTKVHTRVSITNFFFFSFIKEECAFCLVPRMSKAFETLKQIMSKLPTVCAPVMRKPLKLYLASNNQAIGAFIAQDDEQGQEQLVYYVSRALKETEARYSRAEVHLMTKSHPIRTLLQRAVLYGRLARWLLQLSEYEITPIMPTTIKSQAIAEMMAQFPGEDGFCISDEVPGEIHEVATVDHTNFSWTLRFDGSSVTTKGGAGIVLSREGHQVVAMSFKLGFPCSNNAAEYEAYLTRLAIAHEMGIKCLKWLLLMATAPARSITGGNVPAESTSGTGSDMAAADNNKKSLKMLKDYTLIGDQLYTKLPGGILARCLGKKEATKRLLDIHAKTCGHSKSISLYRRLQRIGYYWPSMRQEAVTIQGACPTCQNEFEDDQVYAVLVVEDWRMPFFEYLFKGILSEAHGKAYKLKRQALKYFTKRSSLFKKGLAGEPLSKMVFDYSKNWGFHLPDMLWAYRSSPKTATSFSPFMLVYGTEAIAPVEIAILTPRVVQGTKNDVDASMCAKLRTCDLEALEEARNQALEKTKRYHLKMVGAYGKIVKERIFAIGQLVLKATNYVRRGLPSPSKFASNWEEPYVIREAHASSYYKLSKADETVLVDPVNGKWLKHYYA</sequence>
<dbReference type="InterPro" id="IPR043502">
    <property type="entry name" value="DNA/RNA_pol_sf"/>
</dbReference>
<organism evidence="4">
    <name type="scientific">Fagus sylvatica</name>
    <name type="common">Beechnut</name>
    <dbReference type="NCBI Taxonomy" id="28930"/>
    <lineage>
        <taxon>Eukaryota</taxon>
        <taxon>Viridiplantae</taxon>
        <taxon>Streptophyta</taxon>
        <taxon>Embryophyta</taxon>
        <taxon>Tracheophyta</taxon>
        <taxon>Spermatophyta</taxon>
        <taxon>Magnoliopsida</taxon>
        <taxon>eudicotyledons</taxon>
        <taxon>Gunneridae</taxon>
        <taxon>Pentapetalae</taxon>
        <taxon>rosids</taxon>
        <taxon>fabids</taxon>
        <taxon>Fagales</taxon>
        <taxon>Fagaceae</taxon>
        <taxon>Fagus</taxon>
    </lineage>
</organism>
<evidence type="ECO:0008006" key="5">
    <source>
        <dbReference type="Google" id="ProtNLM"/>
    </source>
</evidence>
<dbReference type="SUPFAM" id="SSF56672">
    <property type="entry name" value="DNA/RNA polymerases"/>
    <property type="match status" value="1"/>
</dbReference>
<dbReference type="Gene3D" id="3.30.70.270">
    <property type="match status" value="1"/>
</dbReference>
<dbReference type="PANTHER" id="PTHR37984">
    <property type="entry name" value="PROTEIN CBG26694"/>
    <property type="match status" value="1"/>
</dbReference>
<gene>
    <name evidence="4" type="ORF">FSB_LOCUS29248</name>
</gene>
<dbReference type="InterPro" id="IPR000477">
    <property type="entry name" value="RT_dom"/>
</dbReference>
<feature type="domain" description="Reverse transcriptase/retrotransposon-derived protein RNase H-like" evidence="3">
    <location>
        <begin position="431"/>
        <end position="507"/>
    </location>
</feature>
<proteinExistence type="predicted"/>
<evidence type="ECO:0000256" key="1">
    <source>
        <dbReference type="ARBA" id="ARBA00023268"/>
    </source>
</evidence>
<accession>A0A2N9GFN5</accession>
<dbReference type="EMBL" id="OIVN01002190">
    <property type="protein sequence ID" value="SPD01366.1"/>
    <property type="molecule type" value="Genomic_DNA"/>
</dbReference>
<dbReference type="InterPro" id="IPR050951">
    <property type="entry name" value="Retrovirus_Pol_polyprotein"/>
</dbReference>
<evidence type="ECO:0000259" key="3">
    <source>
        <dbReference type="Pfam" id="PF17919"/>
    </source>
</evidence>
<feature type="domain" description="Reverse transcriptase" evidence="2">
    <location>
        <begin position="205"/>
        <end position="363"/>
    </location>
</feature>
<dbReference type="InterPro" id="IPR012337">
    <property type="entry name" value="RNaseH-like_sf"/>
</dbReference>
<dbReference type="Gene3D" id="1.10.340.70">
    <property type="match status" value="1"/>
</dbReference>
<dbReference type="SUPFAM" id="SSF53098">
    <property type="entry name" value="Ribonuclease H-like"/>
    <property type="match status" value="1"/>
</dbReference>
<dbReference type="AlphaFoldDB" id="A0A2N9GFN5"/>
<dbReference type="InterPro" id="IPR043128">
    <property type="entry name" value="Rev_trsase/Diguanyl_cyclase"/>
</dbReference>